<evidence type="ECO:0008006" key="4">
    <source>
        <dbReference type="Google" id="ProtNLM"/>
    </source>
</evidence>
<accession>A0ABT5QZG3</accession>
<dbReference type="Proteomes" id="UP001149400">
    <property type="component" value="Unassembled WGS sequence"/>
</dbReference>
<dbReference type="RefSeq" id="WP_274164018.1">
    <property type="nucleotide sequence ID" value="NZ_JAJUBC010000007.1"/>
</dbReference>
<dbReference type="EMBL" id="JAJUBC010000007">
    <property type="protein sequence ID" value="MDD1793154.1"/>
    <property type="molecule type" value="Genomic_DNA"/>
</dbReference>
<evidence type="ECO:0000313" key="2">
    <source>
        <dbReference type="EMBL" id="MDD1793154.1"/>
    </source>
</evidence>
<comment type="caution">
    <text evidence="2">The sequence shown here is derived from an EMBL/GenBank/DDBJ whole genome shotgun (WGS) entry which is preliminary data.</text>
</comment>
<keyword evidence="1" id="KW-0175">Coiled coil</keyword>
<organism evidence="2 3">
    <name type="scientific">Enterovibrio gelatinilyticus</name>
    <dbReference type="NCBI Taxonomy" id="2899819"/>
    <lineage>
        <taxon>Bacteria</taxon>
        <taxon>Pseudomonadati</taxon>
        <taxon>Pseudomonadota</taxon>
        <taxon>Gammaproteobacteria</taxon>
        <taxon>Vibrionales</taxon>
        <taxon>Vibrionaceae</taxon>
        <taxon>Enterovibrio</taxon>
    </lineage>
</organism>
<evidence type="ECO:0000256" key="1">
    <source>
        <dbReference type="SAM" id="Coils"/>
    </source>
</evidence>
<feature type="coiled-coil region" evidence="1">
    <location>
        <begin position="22"/>
        <end position="56"/>
    </location>
</feature>
<sequence length="162" mass="18594">MELLILIAIFVVLCVMISAKKKESADLKRQEELTQLQRDEEEAKFLKAAKDRAKYKQEMQVLSETLKCGILLYAWRELGQTPNELESLIGFNQIAKSIEHQKDMINDLLSSESYIEFLCTDAIDLTGKDVTDLEWATVIKCICANYWTLTRQADKRLNVLSS</sequence>
<keyword evidence="3" id="KW-1185">Reference proteome</keyword>
<gene>
    <name evidence="2" type="ORF">LRP50_08455</name>
</gene>
<reference evidence="2" key="1">
    <citation type="submission" date="2021-12" db="EMBL/GenBank/DDBJ databases">
        <title>Enterovibrio ZSDZ35 sp. nov. and Enterovibrio ZSDZ42 sp. nov., isolated from coastal seawater in Qingdao.</title>
        <authorList>
            <person name="Zhang P."/>
        </authorList>
    </citation>
    <scope>NUCLEOTIDE SEQUENCE</scope>
    <source>
        <strain evidence="2">ZSDZ42</strain>
    </source>
</reference>
<name>A0ABT5QZG3_9GAMM</name>
<protein>
    <recommendedName>
        <fullName evidence="4">DUF2489 domain-containing protein</fullName>
    </recommendedName>
</protein>
<evidence type="ECO:0000313" key="3">
    <source>
        <dbReference type="Proteomes" id="UP001149400"/>
    </source>
</evidence>
<proteinExistence type="predicted"/>